<evidence type="ECO:0000313" key="4">
    <source>
        <dbReference type="Proteomes" id="UP000198838"/>
    </source>
</evidence>
<dbReference type="InterPro" id="IPR052020">
    <property type="entry name" value="Cyclic_di-GMP/3'3'-cGAMP_PDE"/>
</dbReference>
<proteinExistence type="predicted"/>
<dbReference type="STRING" id="1120918.SAMN05216249_11912"/>
<dbReference type="InterPro" id="IPR037522">
    <property type="entry name" value="HD_GYP_dom"/>
</dbReference>
<protein>
    <submittedName>
        <fullName evidence="3">HDOD domain-containing protein</fullName>
    </submittedName>
</protein>
<reference evidence="3 4" key="1">
    <citation type="submission" date="2016-10" db="EMBL/GenBank/DDBJ databases">
        <authorList>
            <person name="de Groot N.N."/>
        </authorList>
    </citation>
    <scope>NUCLEOTIDE SEQUENCE [LARGE SCALE GENOMIC DNA]</scope>
    <source>
        <strain evidence="3 4">DSM 5522</strain>
    </source>
</reference>
<name>A0A1I0ZYT5_9FIRM</name>
<dbReference type="InterPro" id="IPR003607">
    <property type="entry name" value="HD/PDEase_dom"/>
</dbReference>
<dbReference type="CDD" id="cd00077">
    <property type="entry name" value="HDc"/>
    <property type="match status" value="1"/>
</dbReference>
<dbReference type="Pfam" id="PF13487">
    <property type="entry name" value="HD_5"/>
    <property type="match status" value="1"/>
</dbReference>
<dbReference type="RefSeq" id="WP_092873925.1">
    <property type="nucleotide sequence ID" value="NZ_FOJY01000019.1"/>
</dbReference>
<dbReference type="AlphaFoldDB" id="A0A1I0ZYT5"/>
<feature type="domain" description="HD-GYP" evidence="2">
    <location>
        <begin position="249"/>
        <end position="444"/>
    </location>
</feature>
<evidence type="ECO:0000259" key="2">
    <source>
        <dbReference type="PROSITE" id="PS51832"/>
    </source>
</evidence>
<accession>A0A1I0ZYT5</accession>
<feature type="transmembrane region" description="Helical" evidence="1">
    <location>
        <begin position="40"/>
        <end position="59"/>
    </location>
</feature>
<evidence type="ECO:0000256" key="1">
    <source>
        <dbReference type="SAM" id="Phobius"/>
    </source>
</evidence>
<sequence length="790" mass="90142">MFELIRIHQLNIMLLLCGACAILTILLFMTRFLNGSRKRILILMELFALFLLWFDRAAYIYSGTLGQTSYIMVRLSNFMVFFLTSGVVFAFNMYLRDYLVNEGGLSLALLPYRLKVTRVFSLMGMLLAVISAFTGLYYYFDENNMYHRGPGFLIAYIIPIICPILQYTVIRQYKNIFSKVIYISMVLYIYVPIVCGILQIFVYGISIVNMAMVAVSISLYLFTYIDINNTVERAHEIEIRGMQGEKAKMQRLFDQTAKAFVSVVEKKDTSIEGCSVRVAECAKKIARLSGMNESECEKVYYAGLLHNIGMVGISDADVLTAVECPDKAPEIFAPLPIIGNEILSNIRELPYLARVAYCCHENYDGTGQPEGLKGDDIPDFARIVAVADAYVLMKTASSFSRLLPDFVVKEALLKGAGERFDPKYAEIMIKIIDENSKEEEFDKKEVEKNLTCLEYRQQVSTGIPITDNITKITFECESLTDVEDNGFSAPSIILFAAYDRYVHDNEKSIEAYKYVEYGEIWFDDHSVRTEARRFKETIKRGDNETSVGDGTNYEICMGKYEDHLKLKMISPSYEKEVIVALSDGSRSAYLAITGEYCRIKDISIELTGVKVTQDDITRIVSITSYIDRMESDIKNLQIDRLRSAYTQGIELKDRLRVKFHTMSLPSASLVWHCPYFVVFYSEDGKVEGKNYREYGLVKIYGENDGDTDYAQNSITMKKTEEFPGWDEWKENNKKGMECEVLLRKKNNRIILKTCNFGIDMENVTTINDGVEKVYVALTGEQVAITDIRVR</sequence>
<gene>
    <name evidence="3" type="ORF">SAMN05216249_11912</name>
</gene>
<keyword evidence="1" id="KW-1133">Transmembrane helix</keyword>
<evidence type="ECO:0000313" key="3">
    <source>
        <dbReference type="EMBL" id="SFB30864.1"/>
    </source>
</evidence>
<dbReference type="Proteomes" id="UP000198838">
    <property type="component" value="Unassembled WGS sequence"/>
</dbReference>
<keyword evidence="1" id="KW-0812">Transmembrane</keyword>
<dbReference type="EMBL" id="FOJY01000019">
    <property type="protein sequence ID" value="SFB30864.1"/>
    <property type="molecule type" value="Genomic_DNA"/>
</dbReference>
<dbReference type="PANTHER" id="PTHR45228:SF4">
    <property type="entry name" value="LIPOPROTEIN"/>
    <property type="match status" value="1"/>
</dbReference>
<keyword evidence="4" id="KW-1185">Reference proteome</keyword>
<feature type="transmembrane region" description="Helical" evidence="1">
    <location>
        <begin position="152"/>
        <end position="170"/>
    </location>
</feature>
<feature type="transmembrane region" description="Helical" evidence="1">
    <location>
        <begin position="12"/>
        <end position="33"/>
    </location>
</feature>
<organism evidence="3 4">
    <name type="scientific">Acetitomaculum ruminis DSM 5522</name>
    <dbReference type="NCBI Taxonomy" id="1120918"/>
    <lineage>
        <taxon>Bacteria</taxon>
        <taxon>Bacillati</taxon>
        <taxon>Bacillota</taxon>
        <taxon>Clostridia</taxon>
        <taxon>Lachnospirales</taxon>
        <taxon>Lachnospiraceae</taxon>
        <taxon>Acetitomaculum</taxon>
    </lineage>
</organism>
<keyword evidence="1" id="KW-0472">Membrane</keyword>
<feature type="transmembrane region" description="Helical" evidence="1">
    <location>
        <begin position="182"/>
        <end position="201"/>
    </location>
</feature>
<feature type="transmembrane region" description="Helical" evidence="1">
    <location>
        <begin position="116"/>
        <end position="140"/>
    </location>
</feature>
<feature type="transmembrane region" description="Helical" evidence="1">
    <location>
        <begin position="71"/>
        <end position="95"/>
    </location>
</feature>
<dbReference type="PANTHER" id="PTHR45228">
    <property type="entry name" value="CYCLIC DI-GMP PHOSPHODIESTERASE TM_0186-RELATED"/>
    <property type="match status" value="1"/>
</dbReference>
<dbReference type="SUPFAM" id="SSF109604">
    <property type="entry name" value="HD-domain/PDEase-like"/>
    <property type="match status" value="1"/>
</dbReference>
<dbReference type="PROSITE" id="PS51832">
    <property type="entry name" value="HD_GYP"/>
    <property type="match status" value="1"/>
</dbReference>
<dbReference type="OrthoDB" id="9804747at2"/>
<dbReference type="Gene3D" id="1.10.3210.10">
    <property type="entry name" value="Hypothetical protein af1432"/>
    <property type="match status" value="1"/>
</dbReference>